<keyword evidence="1" id="KW-0732">Signal</keyword>
<proteinExistence type="predicted"/>
<evidence type="ECO:0000256" key="1">
    <source>
        <dbReference type="SAM" id="SignalP"/>
    </source>
</evidence>
<dbReference type="InterPro" id="IPR011051">
    <property type="entry name" value="RmlC_Cupin_sf"/>
</dbReference>
<name>A0ABV7F2E9_9BURK</name>
<organism evidence="2 3">
    <name type="scientific">Undibacterium arcticum</name>
    <dbReference type="NCBI Taxonomy" id="1762892"/>
    <lineage>
        <taxon>Bacteria</taxon>
        <taxon>Pseudomonadati</taxon>
        <taxon>Pseudomonadota</taxon>
        <taxon>Betaproteobacteria</taxon>
        <taxon>Burkholderiales</taxon>
        <taxon>Oxalobacteraceae</taxon>
        <taxon>Undibacterium</taxon>
    </lineage>
</organism>
<dbReference type="Gene3D" id="2.60.120.10">
    <property type="entry name" value="Jelly Rolls"/>
    <property type="match status" value="1"/>
</dbReference>
<sequence>MIALHHITRPLALSLAVAALVSSLPSLPAMAADTAPDQIMINSGDLKWENAPPSMPKGAKVAVLSGDPSKAGPIVVRLKLPAGYKVPPHWHTQTENLTVISGTLYMGIGDKMDTAHAHALKAGGFHVLPGKTHHYAFTKSPTVVQNNGEGPLDIVYINPADDPQKSAAQ</sequence>
<reference evidence="3" key="1">
    <citation type="journal article" date="2019" name="Int. J. Syst. Evol. Microbiol.">
        <title>The Global Catalogue of Microorganisms (GCM) 10K type strain sequencing project: providing services to taxonomists for standard genome sequencing and annotation.</title>
        <authorList>
            <consortium name="The Broad Institute Genomics Platform"/>
            <consortium name="The Broad Institute Genome Sequencing Center for Infectious Disease"/>
            <person name="Wu L."/>
            <person name="Ma J."/>
        </authorList>
    </citation>
    <scope>NUCLEOTIDE SEQUENCE [LARGE SCALE GENOMIC DNA]</scope>
    <source>
        <strain evidence="3">KCTC 42986</strain>
    </source>
</reference>
<evidence type="ECO:0000313" key="3">
    <source>
        <dbReference type="Proteomes" id="UP001595530"/>
    </source>
</evidence>
<dbReference type="InterPro" id="IPR014710">
    <property type="entry name" value="RmlC-like_jellyroll"/>
</dbReference>
<dbReference type="Pfam" id="PF14499">
    <property type="entry name" value="DUF4437"/>
    <property type="match status" value="1"/>
</dbReference>
<accession>A0ABV7F2E9</accession>
<dbReference type="SUPFAM" id="SSF51182">
    <property type="entry name" value="RmlC-like cupins"/>
    <property type="match status" value="1"/>
</dbReference>
<feature type="chain" id="PRO_5045219283" evidence="1">
    <location>
        <begin position="32"/>
        <end position="169"/>
    </location>
</feature>
<protein>
    <submittedName>
        <fullName evidence="2">Cupin domain-containing protein</fullName>
    </submittedName>
</protein>
<dbReference type="Proteomes" id="UP001595530">
    <property type="component" value="Unassembled WGS sequence"/>
</dbReference>
<keyword evidence="3" id="KW-1185">Reference proteome</keyword>
<dbReference type="InterPro" id="IPR028013">
    <property type="entry name" value="DUF4437"/>
</dbReference>
<dbReference type="EMBL" id="JBHRTP010000022">
    <property type="protein sequence ID" value="MFC3107881.1"/>
    <property type="molecule type" value="Genomic_DNA"/>
</dbReference>
<comment type="caution">
    <text evidence="2">The sequence shown here is derived from an EMBL/GenBank/DDBJ whole genome shotgun (WGS) entry which is preliminary data.</text>
</comment>
<gene>
    <name evidence="2" type="ORF">ACFOFO_07895</name>
</gene>
<feature type="signal peptide" evidence="1">
    <location>
        <begin position="1"/>
        <end position="31"/>
    </location>
</feature>
<dbReference type="CDD" id="cd06989">
    <property type="entry name" value="cupin_DRT102"/>
    <property type="match status" value="1"/>
</dbReference>
<dbReference type="RefSeq" id="WP_390322056.1">
    <property type="nucleotide sequence ID" value="NZ_JBHRTP010000022.1"/>
</dbReference>
<evidence type="ECO:0000313" key="2">
    <source>
        <dbReference type="EMBL" id="MFC3107881.1"/>
    </source>
</evidence>